<dbReference type="EMBL" id="BAAAZP010000212">
    <property type="protein sequence ID" value="GAA3711101.1"/>
    <property type="molecule type" value="Genomic_DNA"/>
</dbReference>
<dbReference type="RefSeq" id="WP_344893771.1">
    <property type="nucleotide sequence ID" value="NZ_BAAAZP010000212.1"/>
</dbReference>
<evidence type="ECO:0000313" key="2">
    <source>
        <dbReference type="EMBL" id="GAA3711101.1"/>
    </source>
</evidence>
<feature type="domain" description="Resolvase HTH" evidence="1">
    <location>
        <begin position="4"/>
        <end position="40"/>
    </location>
</feature>
<proteinExistence type="predicted"/>
<name>A0ABP7DYY6_9ACTN</name>
<dbReference type="SUPFAM" id="SSF46689">
    <property type="entry name" value="Homeodomain-like"/>
    <property type="match status" value="1"/>
</dbReference>
<protein>
    <recommendedName>
        <fullName evidence="1">Resolvase HTH domain-containing protein</fullName>
    </recommendedName>
</protein>
<sequence length="61" mass="6690">MTAEQIRHARDLLTRPENTVSSIARLLGVSRSTIYKYVPELASGRPVVVQPTARAELEPGS</sequence>
<dbReference type="Gene3D" id="1.10.10.60">
    <property type="entry name" value="Homeodomain-like"/>
    <property type="match status" value="1"/>
</dbReference>
<accession>A0ABP7DYY6</accession>
<organism evidence="2 3">
    <name type="scientific">Nonomuraea antimicrobica</name>
    <dbReference type="NCBI Taxonomy" id="561173"/>
    <lineage>
        <taxon>Bacteria</taxon>
        <taxon>Bacillati</taxon>
        <taxon>Actinomycetota</taxon>
        <taxon>Actinomycetes</taxon>
        <taxon>Streptosporangiales</taxon>
        <taxon>Streptosporangiaceae</taxon>
        <taxon>Nonomuraea</taxon>
    </lineage>
</organism>
<dbReference type="Pfam" id="PF02796">
    <property type="entry name" value="HTH_7"/>
    <property type="match status" value="1"/>
</dbReference>
<dbReference type="CDD" id="cd00569">
    <property type="entry name" value="HTH_Hin_like"/>
    <property type="match status" value="1"/>
</dbReference>
<reference evidence="3" key="1">
    <citation type="journal article" date="2019" name="Int. J. Syst. Evol. Microbiol.">
        <title>The Global Catalogue of Microorganisms (GCM) 10K type strain sequencing project: providing services to taxonomists for standard genome sequencing and annotation.</title>
        <authorList>
            <consortium name="The Broad Institute Genomics Platform"/>
            <consortium name="The Broad Institute Genome Sequencing Center for Infectious Disease"/>
            <person name="Wu L."/>
            <person name="Ma J."/>
        </authorList>
    </citation>
    <scope>NUCLEOTIDE SEQUENCE [LARGE SCALE GENOMIC DNA]</scope>
    <source>
        <strain evidence="3">JCM 16904</strain>
    </source>
</reference>
<evidence type="ECO:0000313" key="3">
    <source>
        <dbReference type="Proteomes" id="UP001500902"/>
    </source>
</evidence>
<comment type="caution">
    <text evidence="2">The sequence shown here is derived from an EMBL/GenBank/DDBJ whole genome shotgun (WGS) entry which is preliminary data.</text>
</comment>
<dbReference type="InterPro" id="IPR009057">
    <property type="entry name" value="Homeodomain-like_sf"/>
</dbReference>
<keyword evidence="3" id="KW-1185">Reference proteome</keyword>
<gene>
    <name evidence="2" type="ORF">GCM10022224_090680</name>
</gene>
<dbReference type="Proteomes" id="UP001500902">
    <property type="component" value="Unassembled WGS sequence"/>
</dbReference>
<dbReference type="InterPro" id="IPR006120">
    <property type="entry name" value="Resolvase_HTH_dom"/>
</dbReference>
<evidence type="ECO:0000259" key="1">
    <source>
        <dbReference type="Pfam" id="PF02796"/>
    </source>
</evidence>